<reference evidence="5" key="2">
    <citation type="submission" date="2020-10" db="UniProtKB">
        <authorList>
            <consortium name="WormBaseParasite"/>
        </authorList>
    </citation>
    <scope>IDENTIFICATION</scope>
</reference>
<keyword evidence="4" id="KW-1185">Reference proteome</keyword>
<dbReference type="Proteomes" id="UP000492821">
    <property type="component" value="Unassembled WGS sequence"/>
</dbReference>
<protein>
    <submittedName>
        <fullName evidence="5">DUF19 domain-containing protein</fullName>
    </submittedName>
</protein>
<organism evidence="4 5">
    <name type="scientific">Panagrellus redivivus</name>
    <name type="common">Microworm</name>
    <dbReference type="NCBI Taxonomy" id="6233"/>
    <lineage>
        <taxon>Eukaryota</taxon>
        <taxon>Metazoa</taxon>
        <taxon>Ecdysozoa</taxon>
        <taxon>Nematoda</taxon>
        <taxon>Chromadorea</taxon>
        <taxon>Rhabditida</taxon>
        <taxon>Tylenchina</taxon>
        <taxon>Panagrolaimomorpha</taxon>
        <taxon>Panagrolaimoidea</taxon>
        <taxon>Panagrolaimidae</taxon>
        <taxon>Panagrellus</taxon>
    </lineage>
</organism>
<keyword evidence="2" id="KW-1133">Transmembrane helix</keyword>
<dbReference type="AlphaFoldDB" id="A0A7E4W0T6"/>
<keyword evidence="3" id="KW-0732">Signal</keyword>
<evidence type="ECO:0000313" key="5">
    <source>
        <dbReference type="WBParaSite" id="Pan_g5541.t1"/>
    </source>
</evidence>
<name>A0A7E4W0T6_PANRE</name>
<dbReference type="PANTHER" id="PTHR37431:SF3">
    <property type="entry name" value="DUF19 DOMAIN-CONTAINING PROTEIN"/>
    <property type="match status" value="1"/>
</dbReference>
<proteinExistence type="predicted"/>
<evidence type="ECO:0000256" key="3">
    <source>
        <dbReference type="SAM" id="SignalP"/>
    </source>
</evidence>
<evidence type="ECO:0000256" key="2">
    <source>
        <dbReference type="SAM" id="Phobius"/>
    </source>
</evidence>
<dbReference type="PANTHER" id="PTHR37431">
    <property type="entry name" value="PROTEIN CBG06927"/>
    <property type="match status" value="1"/>
</dbReference>
<feature type="chain" id="PRO_5028853331" evidence="3">
    <location>
        <begin position="26"/>
        <end position="338"/>
    </location>
</feature>
<keyword evidence="2" id="KW-0812">Transmembrane</keyword>
<dbReference type="WBParaSite" id="Pan_g5541.t1">
    <property type="protein sequence ID" value="Pan_g5541.t1"/>
    <property type="gene ID" value="Pan_g5541"/>
</dbReference>
<feature type="region of interest" description="Disordered" evidence="1">
    <location>
        <begin position="219"/>
        <end position="289"/>
    </location>
</feature>
<reference evidence="4" key="1">
    <citation type="journal article" date="2013" name="Genetics">
        <title>The draft genome and transcriptome of Panagrellus redivivus are shaped by the harsh demands of a free-living lifestyle.</title>
        <authorList>
            <person name="Srinivasan J."/>
            <person name="Dillman A.R."/>
            <person name="Macchietto M.G."/>
            <person name="Heikkinen L."/>
            <person name="Lakso M."/>
            <person name="Fracchia K.M."/>
            <person name="Antoshechkin I."/>
            <person name="Mortazavi A."/>
            <person name="Wong G."/>
            <person name="Sternberg P.W."/>
        </authorList>
    </citation>
    <scope>NUCLEOTIDE SEQUENCE [LARGE SCALE GENOMIC DNA]</scope>
    <source>
        <strain evidence="4">MT8872</strain>
    </source>
</reference>
<evidence type="ECO:0000256" key="1">
    <source>
        <dbReference type="SAM" id="MobiDB-lite"/>
    </source>
</evidence>
<feature type="transmembrane region" description="Helical" evidence="2">
    <location>
        <begin position="312"/>
        <end position="337"/>
    </location>
</feature>
<sequence>MILGYSRYLTFAFISLIVLAVSVNATTGHCPNSVNLVIQQCVQPVAEYAKVLNQKDNSTTSSSKPQSEFGQALSLPKLGGQVFTELCRLIGDFNTCVEPHREKCPKHITINLIEASYGYLCNAGYETFMNSAECLMELDQRPSVKHCHDETLRDIEKANGEQGITMPAKLDRMCEALNFFSGCVRHPIRHNCGLEAWQVIFRVLKDTTKTLMPACQFTGTSPKITHRHHKTTSAAPPAPPPKPLETSPRSMPDSPNWHVPLETPPPFVEPVDNLSSDKEKNARRVKFPADDETIQFSTLESKQAPPSSSNNAVPGIVAISCTVISSIFSVFMLTVFIS</sequence>
<feature type="signal peptide" evidence="3">
    <location>
        <begin position="1"/>
        <end position="25"/>
    </location>
</feature>
<accession>A0A7E4W0T6</accession>
<keyword evidence="2" id="KW-0472">Membrane</keyword>
<evidence type="ECO:0000313" key="4">
    <source>
        <dbReference type="Proteomes" id="UP000492821"/>
    </source>
</evidence>